<accession>A0A2C5V4Q4</accession>
<proteinExistence type="predicted"/>
<keyword evidence="1" id="KW-0614">Plasmid</keyword>
<evidence type="ECO:0000313" key="1">
    <source>
        <dbReference type="EMBL" id="ATM08410.1"/>
    </source>
</evidence>
<dbReference type="Pfam" id="PF20390">
    <property type="entry name" value="DUF6685"/>
    <property type="match status" value="1"/>
</dbReference>
<dbReference type="AlphaFoldDB" id="A0A291VN34"/>
<dbReference type="RefSeq" id="WP_099000947.1">
    <property type="nucleotide sequence ID" value="NZ_CP023875.1"/>
</dbReference>
<dbReference type="InterPro" id="IPR046507">
    <property type="entry name" value="DUF6685"/>
</dbReference>
<organism evidence="1">
    <name type="scientific">Raoultella planticola</name>
    <name type="common">Klebsiella planticola</name>
    <dbReference type="NCBI Taxonomy" id="575"/>
    <lineage>
        <taxon>Bacteria</taxon>
        <taxon>Pseudomonadati</taxon>
        <taxon>Pseudomonadota</taxon>
        <taxon>Gammaproteobacteria</taxon>
        <taxon>Enterobacterales</taxon>
        <taxon>Enterobacteriaceae</taxon>
        <taxon>Klebsiella/Raoultella group</taxon>
        <taxon>Raoultella</taxon>
    </lineage>
</organism>
<sequence>MMDDEISSSPPLWRKILHGILDDLLNSLGYPATLRRRLNNGILPVSHPQLRNTFWLRSVVCWQTWLEYEKHCIRYLRLGHDGDYDYLQRHIPQLDGLINSETSESFCCDITAVGGLSASSDCDQELSSLDAFAQQYCQELAIPLTRDRLNRNLSHHGLRLSEMVFNQFTWMPARLYWNNVDGAHHFAAARFLATQLSQPVSLTGQLNTYSINPQKIRQLTAQWDLFLVPEGIVYGEFKDALLRLKCPFGVSNPPHWENGDEQHFRVIWLERHQTAPARVSRLQAQAGFPSLSQQLSELK</sequence>
<accession>A0A291VN34</accession>
<protein>
    <submittedName>
        <fullName evidence="1">Uncharacterized protein</fullName>
    </submittedName>
</protein>
<name>A0A291VN34_RAOPL</name>
<dbReference type="EMBL" id="CP023875">
    <property type="protein sequence ID" value="ATM08410.1"/>
    <property type="molecule type" value="Genomic_DNA"/>
</dbReference>
<gene>
    <name evidence="1" type="ORF">CRT62_28040</name>
</gene>
<reference evidence="1" key="1">
    <citation type="submission" date="2017-10" db="EMBL/GenBank/DDBJ databases">
        <title>FDA dAtabase for Regulatory Grade micrObial Sequences (FDA-ARGOS): Supporting development and validation of Infectious Disease Dx tests.</title>
        <authorList>
            <person name="Croxen M."/>
            <person name="Tallon L.J."/>
            <person name="Sadzewicz L."/>
            <person name="Ott S."/>
            <person name="Zhao X."/>
            <person name="Nagaraj S."/>
            <person name="Vavikolanu K."/>
            <person name="Aluvathingal J."/>
            <person name="Nadendla S."/>
            <person name="Geyer C."/>
            <person name="Sichtig H."/>
        </authorList>
    </citation>
    <scope>NUCLEOTIDE SEQUENCE</scope>
    <source>
        <strain evidence="1">FDAARGOS_429</strain>
        <plasmid evidence="1">unnamed</plasmid>
    </source>
</reference>
<geneLocation type="plasmid" evidence="1">
    <name>unnamed</name>
</geneLocation>